<dbReference type="RefSeq" id="WP_296721013.1">
    <property type="nucleotide sequence ID" value="NZ_CP121061.1"/>
</dbReference>
<evidence type="ECO:0008006" key="3">
    <source>
        <dbReference type="Google" id="ProtNLM"/>
    </source>
</evidence>
<gene>
    <name evidence="1" type="ORF">DCK97_24680</name>
</gene>
<proteinExistence type="predicted"/>
<accession>A0A3B9ITP4</accession>
<dbReference type="EMBL" id="DMAI01000399">
    <property type="protein sequence ID" value="HAE50613.1"/>
    <property type="molecule type" value="Genomic_DNA"/>
</dbReference>
<dbReference type="Proteomes" id="UP000257706">
    <property type="component" value="Unassembled WGS sequence"/>
</dbReference>
<dbReference type="Gene3D" id="1.20.5.780">
    <property type="entry name" value="Single helix bin"/>
    <property type="match status" value="1"/>
</dbReference>
<dbReference type="AlphaFoldDB" id="A0A3B9ITP4"/>
<sequence>MPDSSADEERRIDLSVRDSEAFVRALTDPQPLEDRLSDTIRRYRRRTGV</sequence>
<comment type="caution">
    <text evidence="1">The sequence shown here is derived from an EMBL/GenBank/DDBJ whole genome shotgun (WGS) entry which is preliminary data.</text>
</comment>
<organism evidence="1 2">
    <name type="scientific">Tistrella mobilis</name>
    <dbReference type="NCBI Taxonomy" id="171437"/>
    <lineage>
        <taxon>Bacteria</taxon>
        <taxon>Pseudomonadati</taxon>
        <taxon>Pseudomonadota</taxon>
        <taxon>Alphaproteobacteria</taxon>
        <taxon>Geminicoccales</taxon>
        <taxon>Geminicoccaceae</taxon>
        <taxon>Tistrella</taxon>
    </lineage>
</organism>
<reference evidence="1 2" key="1">
    <citation type="journal article" date="2018" name="Nat. Biotechnol.">
        <title>A standardized bacterial taxonomy based on genome phylogeny substantially revises the tree of life.</title>
        <authorList>
            <person name="Parks D.H."/>
            <person name="Chuvochina M."/>
            <person name="Waite D.W."/>
            <person name="Rinke C."/>
            <person name="Skarshewski A."/>
            <person name="Chaumeil P.A."/>
            <person name="Hugenholtz P."/>
        </authorList>
    </citation>
    <scope>NUCLEOTIDE SEQUENCE [LARGE SCALE GENOMIC DNA]</scope>
    <source>
        <strain evidence="1">UBA8739</strain>
    </source>
</reference>
<evidence type="ECO:0000313" key="2">
    <source>
        <dbReference type="Proteomes" id="UP000257706"/>
    </source>
</evidence>
<protein>
    <recommendedName>
        <fullName evidence="3">DUF1778 domain-containing protein</fullName>
    </recommendedName>
</protein>
<evidence type="ECO:0000313" key="1">
    <source>
        <dbReference type="EMBL" id="HAE50613.1"/>
    </source>
</evidence>
<name>A0A3B9ITP4_9PROT</name>